<organism evidence="1 2">
    <name type="scientific">Ohtaekwangia kribbensis</name>
    <dbReference type="NCBI Taxonomy" id="688913"/>
    <lineage>
        <taxon>Bacteria</taxon>
        <taxon>Pseudomonadati</taxon>
        <taxon>Bacteroidota</taxon>
        <taxon>Cytophagia</taxon>
        <taxon>Cytophagales</taxon>
        <taxon>Fulvivirgaceae</taxon>
        <taxon>Ohtaekwangia</taxon>
    </lineage>
</organism>
<gene>
    <name evidence="1" type="ORF">ACFQ21_12035</name>
</gene>
<dbReference type="Proteomes" id="UP001597112">
    <property type="component" value="Unassembled WGS sequence"/>
</dbReference>
<evidence type="ECO:0000313" key="1">
    <source>
        <dbReference type="EMBL" id="MFD1000042.1"/>
    </source>
</evidence>
<accession>A0ABW3K1S2</accession>
<name>A0ABW3K1S2_9BACT</name>
<reference evidence="2" key="1">
    <citation type="journal article" date="2019" name="Int. J. Syst. Evol. Microbiol.">
        <title>The Global Catalogue of Microorganisms (GCM) 10K type strain sequencing project: providing services to taxonomists for standard genome sequencing and annotation.</title>
        <authorList>
            <consortium name="The Broad Institute Genomics Platform"/>
            <consortium name="The Broad Institute Genome Sequencing Center for Infectious Disease"/>
            <person name="Wu L."/>
            <person name="Ma J."/>
        </authorList>
    </citation>
    <scope>NUCLEOTIDE SEQUENCE [LARGE SCALE GENOMIC DNA]</scope>
    <source>
        <strain evidence="2">CCUG 58938</strain>
    </source>
</reference>
<sequence length="429" mass="48864">MEFTRKGACTLACTLLIFISACKDELTHNTLQRALLVNKQNLQHITLAEQYAYLDNHLSTLANGILGVTDDRTFRTQLYRELEKRFDGDYNTLLTTLNEKIPGLYKQLAASPYTNADAFNVSLEAFTGIPDSSGEVNLYPQLYIPNYTELKAKGLLNSNPTIVWYNGDENRTWQDGLRLNSLGKPETVRVDEDYTHNNEVWVVSLSESYHGGDIVYLPQEPEPSPAAERIACLQLPYCSASNQAWEHGKMRNFRLNCDYDNIFSGSNDVADNSYCTFPRRINPFNGSRVDPQWIGNSDHRLLKKANPGYCYADFNKMFFEEWRTAGTNPPNHQGRRGNLLFFVFFEFDNWPARLKAKDVVYTQYGIRADGSWGMLETVLTIMYRSSQSELASGVMDSTDGCDGKVCDNQRHPCGYRVQNNCFEVQFSTE</sequence>
<dbReference type="RefSeq" id="WP_377579303.1">
    <property type="nucleotide sequence ID" value="NZ_JBHTKA010000003.1"/>
</dbReference>
<dbReference type="PROSITE" id="PS51257">
    <property type="entry name" value="PROKAR_LIPOPROTEIN"/>
    <property type="match status" value="1"/>
</dbReference>
<evidence type="ECO:0000313" key="2">
    <source>
        <dbReference type="Proteomes" id="UP001597112"/>
    </source>
</evidence>
<comment type="caution">
    <text evidence="1">The sequence shown here is derived from an EMBL/GenBank/DDBJ whole genome shotgun (WGS) entry which is preliminary data.</text>
</comment>
<keyword evidence="2" id="KW-1185">Reference proteome</keyword>
<proteinExistence type="predicted"/>
<protein>
    <submittedName>
        <fullName evidence="1">Uncharacterized protein</fullName>
    </submittedName>
</protein>
<dbReference type="EMBL" id="JBHTKA010000003">
    <property type="protein sequence ID" value="MFD1000042.1"/>
    <property type="molecule type" value="Genomic_DNA"/>
</dbReference>